<sequence length="137" mass="14564">MRFTGLTAFLTLAGIATAALPGCSPPEKAGILLPARNATVHVGKPFQFYFCSAQYFRTHTISIDVVLTSTKGALTNGTLVSAGLTPKPADESGYLYNITIPSGYQQRGKAYLGVFERASGYYAPTYTTTSLLVNVVS</sequence>
<proteinExistence type="predicted"/>
<feature type="signal peptide" evidence="1">
    <location>
        <begin position="1"/>
        <end position="18"/>
    </location>
</feature>
<feature type="chain" id="PRO_5042969598" description="Secreted protein" evidence="1">
    <location>
        <begin position="19"/>
        <end position="137"/>
    </location>
</feature>
<protein>
    <recommendedName>
        <fullName evidence="4">Secreted protein</fullName>
    </recommendedName>
</protein>
<evidence type="ECO:0000256" key="1">
    <source>
        <dbReference type="SAM" id="SignalP"/>
    </source>
</evidence>
<accession>A0AAN6JNW0</accession>
<dbReference type="AlphaFoldDB" id="A0AAN6JNW0"/>
<reference evidence="2" key="1">
    <citation type="journal article" date="2023" name="PhytoFront">
        <title>Draft Genome Resources of Seven Strains of Tilletia horrida, Causal Agent of Kernel Smut of Rice.</title>
        <authorList>
            <person name="Khanal S."/>
            <person name="Antony Babu S."/>
            <person name="Zhou X.G."/>
        </authorList>
    </citation>
    <scope>NUCLEOTIDE SEQUENCE</scope>
    <source>
        <strain evidence="2">TX6</strain>
    </source>
</reference>
<gene>
    <name evidence="2" type="ORF">OC846_006586</name>
</gene>
<evidence type="ECO:0000313" key="3">
    <source>
        <dbReference type="Proteomes" id="UP001176517"/>
    </source>
</evidence>
<evidence type="ECO:0000313" key="2">
    <source>
        <dbReference type="EMBL" id="KAK0542931.1"/>
    </source>
</evidence>
<dbReference type="EMBL" id="JAPDMZ010000425">
    <property type="protein sequence ID" value="KAK0542931.1"/>
    <property type="molecule type" value="Genomic_DNA"/>
</dbReference>
<keyword evidence="1" id="KW-0732">Signal</keyword>
<name>A0AAN6JNW0_9BASI</name>
<comment type="caution">
    <text evidence="2">The sequence shown here is derived from an EMBL/GenBank/DDBJ whole genome shotgun (WGS) entry which is preliminary data.</text>
</comment>
<keyword evidence="3" id="KW-1185">Reference proteome</keyword>
<organism evidence="2 3">
    <name type="scientific">Tilletia horrida</name>
    <dbReference type="NCBI Taxonomy" id="155126"/>
    <lineage>
        <taxon>Eukaryota</taxon>
        <taxon>Fungi</taxon>
        <taxon>Dikarya</taxon>
        <taxon>Basidiomycota</taxon>
        <taxon>Ustilaginomycotina</taxon>
        <taxon>Exobasidiomycetes</taxon>
        <taxon>Tilletiales</taxon>
        <taxon>Tilletiaceae</taxon>
        <taxon>Tilletia</taxon>
    </lineage>
</organism>
<dbReference type="Proteomes" id="UP001176517">
    <property type="component" value="Unassembled WGS sequence"/>
</dbReference>
<evidence type="ECO:0008006" key="4">
    <source>
        <dbReference type="Google" id="ProtNLM"/>
    </source>
</evidence>